<dbReference type="InterPro" id="IPR001638">
    <property type="entry name" value="Solute-binding_3/MltF_N"/>
</dbReference>
<evidence type="ECO:0000313" key="4">
    <source>
        <dbReference type="Proteomes" id="UP001226867"/>
    </source>
</evidence>
<protein>
    <submittedName>
        <fullName evidence="3">Polar amino acid transport system substrate-binding protein</fullName>
    </submittedName>
</protein>
<keyword evidence="1" id="KW-0732">Signal</keyword>
<dbReference type="SMART" id="SM00062">
    <property type="entry name" value="PBPb"/>
    <property type="match status" value="1"/>
</dbReference>
<proteinExistence type="predicted"/>
<comment type="caution">
    <text evidence="3">The sequence shown here is derived from an EMBL/GenBank/DDBJ whole genome shotgun (WGS) entry which is preliminary data.</text>
</comment>
<gene>
    <name evidence="3" type="ORF">J2W36_001582</name>
</gene>
<dbReference type="Proteomes" id="UP001226867">
    <property type="component" value="Unassembled WGS sequence"/>
</dbReference>
<keyword evidence="4" id="KW-1185">Reference proteome</keyword>
<evidence type="ECO:0000259" key="2">
    <source>
        <dbReference type="SMART" id="SM00062"/>
    </source>
</evidence>
<organism evidence="3 4">
    <name type="scientific">Variovorax ginsengisoli</name>
    <dbReference type="NCBI Taxonomy" id="363844"/>
    <lineage>
        <taxon>Bacteria</taxon>
        <taxon>Pseudomonadati</taxon>
        <taxon>Pseudomonadota</taxon>
        <taxon>Betaproteobacteria</taxon>
        <taxon>Burkholderiales</taxon>
        <taxon>Comamonadaceae</taxon>
        <taxon>Variovorax</taxon>
    </lineage>
</organism>
<evidence type="ECO:0000313" key="3">
    <source>
        <dbReference type="EMBL" id="MDP9899337.1"/>
    </source>
</evidence>
<evidence type="ECO:0000256" key="1">
    <source>
        <dbReference type="ARBA" id="ARBA00022729"/>
    </source>
</evidence>
<reference evidence="3 4" key="1">
    <citation type="submission" date="2023-07" db="EMBL/GenBank/DDBJ databases">
        <title>Sorghum-associated microbial communities from plants grown in Nebraska, USA.</title>
        <authorList>
            <person name="Schachtman D."/>
        </authorList>
    </citation>
    <scope>NUCLEOTIDE SEQUENCE [LARGE SCALE GENOMIC DNA]</scope>
    <source>
        <strain evidence="3 4">DS1607</strain>
    </source>
</reference>
<dbReference type="Gene3D" id="3.40.190.10">
    <property type="entry name" value="Periplasmic binding protein-like II"/>
    <property type="match status" value="2"/>
</dbReference>
<dbReference type="RefSeq" id="WP_307689155.1">
    <property type="nucleotide sequence ID" value="NZ_JAUSRO010000004.1"/>
</dbReference>
<accession>A0ABT9S4Q3</accession>
<dbReference type="SUPFAM" id="SSF53850">
    <property type="entry name" value="Periplasmic binding protein-like II"/>
    <property type="match status" value="1"/>
</dbReference>
<dbReference type="EMBL" id="JAUSRO010000004">
    <property type="protein sequence ID" value="MDP9899337.1"/>
    <property type="molecule type" value="Genomic_DNA"/>
</dbReference>
<dbReference type="PANTHER" id="PTHR35936:SF17">
    <property type="entry name" value="ARGININE-BINDING EXTRACELLULAR PROTEIN ARTP"/>
    <property type="match status" value="1"/>
</dbReference>
<name>A0ABT9S4Q3_9BURK</name>
<dbReference type="Pfam" id="PF00497">
    <property type="entry name" value="SBP_bac_3"/>
    <property type="match status" value="1"/>
</dbReference>
<sequence>MIRRRPSSSSSCNPLFERPGSTSFPLLVVPCSFVFLLRSHSMFKPASLIAAALLCASPLFAHADKLADIKSKGVIRIATTIDAAPWGFTDAAGKPTGLDVELAENVARTMGVKLELQQVTGANRIPYLLSNKVDVVIAALGSSPERAKQVAFSKPYAAVYLGVYGGKGIPKVAKVADLAGQTIAVPKGSTPDLSLSEMAPGAKLIRLEDTASTISAFLSGQAPLFAENNFIAQKVADENPAKGIEMKSLIRISPAFMAVQPGETALLAEMNKIVEAKTADGSLAALRLKWFKDEQKEVK</sequence>
<dbReference type="PANTHER" id="PTHR35936">
    <property type="entry name" value="MEMBRANE-BOUND LYTIC MUREIN TRANSGLYCOSYLASE F"/>
    <property type="match status" value="1"/>
</dbReference>
<feature type="domain" description="Solute-binding protein family 3/N-terminal" evidence="2">
    <location>
        <begin position="74"/>
        <end position="294"/>
    </location>
</feature>
<dbReference type="CDD" id="cd01072">
    <property type="entry name" value="PBP2_SMa0082_like"/>
    <property type="match status" value="1"/>
</dbReference>